<keyword evidence="3" id="KW-1185">Reference proteome</keyword>
<dbReference type="Proteomes" id="UP001059480">
    <property type="component" value="Unassembled WGS sequence"/>
</dbReference>
<reference evidence="2" key="1">
    <citation type="submission" date="2022-07" db="EMBL/GenBank/DDBJ databases">
        <authorList>
            <person name="Jung M.-Y."/>
            <person name="Lee M."/>
        </authorList>
    </citation>
    <scope>NUCLEOTIDE SEQUENCE</scope>
    <source>
        <strain evidence="2">S8</strain>
    </source>
</reference>
<dbReference type="InterPro" id="IPR019635">
    <property type="entry name" value="DUF2500"/>
</dbReference>
<evidence type="ECO:0000313" key="2">
    <source>
        <dbReference type="EMBL" id="MCQ9209159.1"/>
    </source>
</evidence>
<protein>
    <submittedName>
        <fullName evidence="2">DUF2500 domain-containing protein</fullName>
    </submittedName>
</protein>
<reference evidence="2" key="3">
    <citation type="journal article" date="2023" name="Microbiol. Resour. Announc.">
        <title>Draft Genome Sequence of Granulicatella sp. Strain S8, Isolated from a Marine Fish, Seriola quinqueradiata.</title>
        <authorList>
            <person name="Lee M."/>
            <person name="Farooq A."/>
            <person name="Jeong J.B."/>
            <person name="Jung M.Y."/>
        </authorList>
    </citation>
    <scope>NUCLEOTIDE SEQUENCE</scope>
    <source>
        <strain evidence="2">S8</strain>
    </source>
</reference>
<evidence type="ECO:0000313" key="3">
    <source>
        <dbReference type="Proteomes" id="UP001059480"/>
    </source>
</evidence>
<accession>A0ABT1WKT8</accession>
<dbReference type="RefSeq" id="WP_256944268.1">
    <property type="nucleotide sequence ID" value="NZ_JANHNZ010000001.1"/>
</dbReference>
<sequence>MTTMHIGIYVILFIFAGVLIFKLGDILLNSMAEKESVKAVLIDKTSQTSGNRDGMYTRFMLTFELENKERRTFIVNHRQYVKYIVGDEGVLIFQRKRMNDFQI</sequence>
<feature type="transmembrane region" description="Helical" evidence="1">
    <location>
        <begin position="6"/>
        <end position="28"/>
    </location>
</feature>
<keyword evidence="1" id="KW-0812">Transmembrane</keyword>
<dbReference type="Pfam" id="PF10694">
    <property type="entry name" value="DUF2500"/>
    <property type="match status" value="1"/>
</dbReference>
<keyword evidence="1" id="KW-0472">Membrane</keyword>
<dbReference type="EMBL" id="JANHNZ010000001">
    <property type="protein sequence ID" value="MCQ9209159.1"/>
    <property type="molecule type" value="Genomic_DNA"/>
</dbReference>
<name>A0ABT1WKT8_9LACT</name>
<gene>
    <name evidence="2" type="ORF">NPA36_01080</name>
</gene>
<reference evidence="2" key="2">
    <citation type="journal article" date="2023" name="Curr. Microbiol.">
        <title>Granulicatella seriolae sp. nov., a Novel Facultative Anaerobe Isolated from Yellowtail Marine Fish.</title>
        <authorList>
            <person name="Lee M."/>
            <person name="Choi Y.J."/>
            <person name="Farooq A."/>
            <person name="Jeong J.B."/>
            <person name="Jung M.Y."/>
        </authorList>
    </citation>
    <scope>NUCLEOTIDE SEQUENCE</scope>
    <source>
        <strain evidence="2">S8</strain>
    </source>
</reference>
<proteinExistence type="predicted"/>
<dbReference type="Gene3D" id="2.40.50.660">
    <property type="match status" value="1"/>
</dbReference>
<evidence type="ECO:0000256" key="1">
    <source>
        <dbReference type="SAM" id="Phobius"/>
    </source>
</evidence>
<organism evidence="2 3">
    <name type="scientific">Granulicatella seriolae</name>
    <dbReference type="NCBI Taxonomy" id="2967226"/>
    <lineage>
        <taxon>Bacteria</taxon>
        <taxon>Bacillati</taxon>
        <taxon>Bacillota</taxon>
        <taxon>Bacilli</taxon>
        <taxon>Lactobacillales</taxon>
        <taxon>Carnobacteriaceae</taxon>
        <taxon>Granulicatella</taxon>
    </lineage>
</organism>
<keyword evidence="1" id="KW-1133">Transmembrane helix</keyword>
<comment type="caution">
    <text evidence="2">The sequence shown here is derived from an EMBL/GenBank/DDBJ whole genome shotgun (WGS) entry which is preliminary data.</text>
</comment>